<dbReference type="InterPro" id="IPR015590">
    <property type="entry name" value="Aldehyde_DH_dom"/>
</dbReference>
<dbReference type="SUPFAM" id="SSF53720">
    <property type="entry name" value="ALDH-like"/>
    <property type="match status" value="1"/>
</dbReference>
<dbReference type="InterPro" id="IPR016161">
    <property type="entry name" value="Ald_DH/histidinol_DH"/>
</dbReference>
<reference evidence="6 7" key="1">
    <citation type="submission" date="2014-05" db="EMBL/GenBank/DDBJ databases">
        <title>ATOL: Assembling a taxonomically balanced genome-scale reconstruction of the evolutionary history of the Enterobacteriaceae.</title>
        <authorList>
            <person name="Plunkett G.III."/>
            <person name="Neeno-Eckwall E.C."/>
            <person name="Glasner J.D."/>
            <person name="Perna N.T."/>
        </authorList>
    </citation>
    <scope>NUCLEOTIDE SEQUENCE [LARGE SCALE GENOMIC DNA]</scope>
    <source>
        <strain evidence="6 7">ATCC 33301</strain>
    </source>
</reference>
<evidence type="ECO:0000313" key="6">
    <source>
        <dbReference type="EMBL" id="KFD19524.1"/>
    </source>
</evidence>
<dbReference type="EMBL" id="JMPR01000031">
    <property type="protein sequence ID" value="KFD19524.1"/>
    <property type="molecule type" value="Genomic_DNA"/>
</dbReference>
<dbReference type="Pfam" id="PF00171">
    <property type="entry name" value="Aldedh"/>
    <property type="match status" value="1"/>
</dbReference>
<feature type="domain" description="Aldehyde dehydrogenase" evidence="5">
    <location>
        <begin position="26"/>
        <end position="487"/>
    </location>
</feature>
<proteinExistence type="inferred from homology"/>
<accession>A0A085JGC8</accession>
<dbReference type="Gene3D" id="3.40.605.10">
    <property type="entry name" value="Aldehyde Dehydrogenase, Chain A, domain 1"/>
    <property type="match status" value="1"/>
</dbReference>
<evidence type="ECO:0000256" key="2">
    <source>
        <dbReference type="ARBA" id="ARBA00023002"/>
    </source>
</evidence>
<dbReference type="Gene3D" id="3.40.309.10">
    <property type="entry name" value="Aldehyde Dehydrogenase, Chain A, domain 2"/>
    <property type="match status" value="1"/>
</dbReference>
<gene>
    <name evidence="6" type="ORF">GTPT_1863</name>
</gene>
<feature type="active site" evidence="3">
    <location>
        <position position="260"/>
    </location>
</feature>
<name>A0A085JGC8_9GAMM</name>
<dbReference type="FunFam" id="3.40.605.10:FF:000007">
    <property type="entry name" value="NAD/NADP-dependent betaine aldehyde dehydrogenase"/>
    <property type="match status" value="1"/>
</dbReference>
<dbReference type="InterPro" id="IPR016162">
    <property type="entry name" value="Ald_DH_N"/>
</dbReference>
<protein>
    <submittedName>
        <fullName evidence="6">Aldehyde dehydrogenase</fullName>
        <ecNumber evidence="6">1.-.-.-</ecNumber>
        <ecNumber evidence="6">1.2.1.3</ecNumber>
    </submittedName>
</protein>
<evidence type="ECO:0000256" key="4">
    <source>
        <dbReference type="RuleBase" id="RU003345"/>
    </source>
</evidence>
<sequence length="491" mass="51938">MTLDFTPENVPVPVGHYIGGTLVTPAGEREIDVNRPSDGKFFASIPDASADTVDHAVSSALRAAKESGWSTCAPRERTRALYRWAELIEQDVVLLQLESACSTRPVTLAKSGDVASAAETIRFFAELADKEGGDHFATCHSKLGFSAAEPYGVIGAITPWNFPLSMAAWKCGPALATGNAIVIKPSEMTPFSTVRLAELAVLAGIPSGVLNVIHGLGATAGAQLVAHPAVGKISFTGSPVTGAAIMTNAANNGIKPVTLELGGKSPQLVFEKVNDLAQVANCISGGFTGNAGQVCVAGTRLIVHKNIADELIEKIQQNIVRCEPGLTWNSASRYSPIINKPQADKIHSIVCHAREQGADILTGGTFFPETGNGAFYRPTLIAGVTNDMDVVCREVFGPVLTIQTFTDEDEGIALANDTVYGLAAGVYTRDLSQGMRAIRAIEAGTVWVNRYGRSQDFIIPTGGFKMSGIGKDLGRAAMEACQRYKSVLIDF</sequence>
<dbReference type="PROSITE" id="PS00687">
    <property type="entry name" value="ALDEHYDE_DEHYDR_GLU"/>
    <property type="match status" value="1"/>
</dbReference>
<dbReference type="eggNOG" id="COG1012">
    <property type="taxonomic scope" value="Bacteria"/>
</dbReference>
<dbReference type="GO" id="GO:0004029">
    <property type="term" value="F:aldehyde dehydrogenase (NAD+) activity"/>
    <property type="evidence" value="ECO:0007669"/>
    <property type="project" value="UniProtKB-EC"/>
</dbReference>
<keyword evidence="7" id="KW-1185">Reference proteome</keyword>
<keyword evidence="2 4" id="KW-0560">Oxidoreductase</keyword>
<dbReference type="RefSeq" id="WP_025901361.1">
    <property type="nucleotide sequence ID" value="NZ_ATMJ01000026.1"/>
</dbReference>
<dbReference type="InterPro" id="IPR016163">
    <property type="entry name" value="Ald_DH_C"/>
</dbReference>
<dbReference type="Proteomes" id="UP000028602">
    <property type="component" value="Unassembled WGS sequence"/>
</dbReference>
<organism evidence="6 7">
    <name type="scientific">Tatumella ptyseos ATCC 33301</name>
    <dbReference type="NCBI Taxonomy" id="1005995"/>
    <lineage>
        <taxon>Bacteria</taxon>
        <taxon>Pseudomonadati</taxon>
        <taxon>Pseudomonadota</taxon>
        <taxon>Gammaproteobacteria</taxon>
        <taxon>Enterobacterales</taxon>
        <taxon>Erwiniaceae</taxon>
        <taxon>Tatumella</taxon>
    </lineage>
</organism>
<comment type="similarity">
    <text evidence="1 4">Belongs to the aldehyde dehydrogenase family.</text>
</comment>
<evidence type="ECO:0000256" key="3">
    <source>
        <dbReference type="PROSITE-ProRule" id="PRU10007"/>
    </source>
</evidence>
<evidence type="ECO:0000259" key="5">
    <source>
        <dbReference type="Pfam" id="PF00171"/>
    </source>
</evidence>
<dbReference type="PANTHER" id="PTHR11699">
    <property type="entry name" value="ALDEHYDE DEHYDROGENASE-RELATED"/>
    <property type="match status" value="1"/>
</dbReference>
<evidence type="ECO:0000313" key="7">
    <source>
        <dbReference type="Proteomes" id="UP000028602"/>
    </source>
</evidence>
<dbReference type="AlphaFoldDB" id="A0A085JGC8"/>
<evidence type="ECO:0000256" key="1">
    <source>
        <dbReference type="ARBA" id="ARBA00009986"/>
    </source>
</evidence>
<comment type="caution">
    <text evidence="6">The sequence shown here is derived from an EMBL/GenBank/DDBJ whole genome shotgun (WGS) entry which is preliminary data.</text>
</comment>
<dbReference type="EC" id="1.2.1.3" evidence="6"/>
<dbReference type="InterPro" id="IPR029510">
    <property type="entry name" value="Ald_DH_CS_GLU"/>
</dbReference>
<dbReference type="OrthoDB" id="9812625at2"/>
<dbReference type="EC" id="1.-.-.-" evidence="6"/>